<gene>
    <name evidence="2" type="ORF">DX912_17025</name>
</gene>
<keyword evidence="3" id="KW-1185">Reference proteome</keyword>
<dbReference type="Gene3D" id="3.40.630.30">
    <property type="match status" value="1"/>
</dbReference>
<dbReference type="SUPFAM" id="SSF55729">
    <property type="entry name" value="Acyl-CoA N-acyltransferases (Nat)"/>
    <property type="match status" value="1"/>
</dbReference>
<organism evidence="2 3">
    <name type="scientific">Lysobacter soli</name>
    <dbReference type="NCBI Taxonomy" id="453783"/>
    <lineage>
        <taxon>Bacteria</taxon>
        <taxon>Pseudomonadati</taxon>
        <taxon>Pseudomonadota</taxon>
        <taxon>Gammaproteobacteria</taxon>
        <taxon>Lysobacterales</taxon>
        <taxon>Lysobacteraceae</taxon>
        <taxon>Lysobacter</taxon>
    </lineage>
</organism>
<dbReference type="EMBL" id="QTJR01000017">
    <property type="protein sequence ID" value="RDY65532.1"/>
    <property type="molecule type" value="Genomic_DNA"/>
</dbReference>
<dbReference type="Proteomes" id="UP000256829">
    <property type="component" value="Unassembled WGS sequence"/>
</dbReference>
<keyword evidence="2" id="KW-0808">Transferase</keyword>
<protein>
    <submittedName>
        <fullName evidence="2">GNAT family N-acetyltransferase</fullName>
    </submittedName>
</protein>
<dbReference type="AlphaFoldDB" id="A0A3D8V7Z9"/>
<name>A0A3D8V7Z9_9GAMM</name>
<evidence type="ECO:0000313" key="2">
    <source>
        <dbReference type="EMBL" id="RDY65532.1"/>
    </source>
</evidence>
<dbReference type="CDD" id="cd04301">
    <property type="entry name" value="NAT_SF"/>
    <property type="match status" value="1"/>
</dbReference>
<dbReference type="InterPro" id="IPR000182">
    <property type="entry name" value="GNAT_dom"/>
</dbReference>
<proteinExistence type="predicted"/>
<evidence type="ECO:0000259" key="1">
    <source>
        <dbReference type="PROSITE" id="PS51186"/>
    </source>
</evidence>
<comment type="caution">
    <text evidence="2">The sequence shown here is derived from an EMBL/GenBank/DDBJ whole genome shotgun (WGS) entry which is preliminary data.</text>
</comment>
<dbReference type="InterPro" id="IPR016181">
    <property type="entry name" value="Acyl_CoA_acyltransferase"/>
</dbReference>
<dbReference type="Pfam" id="PF00583">
    <property type="entry name" value="Acetyltransf_1"/>
    <property type="match status" value="1"/>
</dbReference>
<reference evidence="2 3" key="1">
    <citation type="submission" date="2018-08" db="EMBL/GenBank/DDBJ databases">
        <title>Lysobacter soli KCTC 22011, whole genome shotgun sequence.</title>
        <authorList>
            <person name="Zhang X."/>
            <person name="Feng G."/>
            <person name="Zhu H."/>
        </authorList>
    </citation>
    <scope>NUCLEOTIDE SEQUENCE [LARGE SCALE GENOMIC DNA]</scope>
    <source>
        <strain evidence="2 3">KCTC 22011</strain>
    </source>
</reference>
<evidence type="ECO:0000313" key="3">
    <source>
        <dbReference type="Proteomes" id="UP000256829"/>
    </source>
</evidence>
<dbReference type="GO" id="GO:0016747">
    <property type="term" value="F:acyltransferase activity, transferring groups other than amino-acyl groups"/>
    <property type="evidence" value="ECO:0007669"/>
    <property type="project" value="InterPro"/>
</dbReference>
<sequence>MRVSTIADATVVETQRICVGLQAFNRAAVGEIESTPIHLAAKDDDGELIGGIVGEVLLGWLEIHVLWLREDVRSQGHGAALLHACERRAIEIGAHSARLDTFDWQAEAFYRRHGYERFAVLDGYPDTHERIFMRKRLSTR</sequence>
<feature type="domain" description="N-acetyltransferase" evidence="1">
    <location>
        <begin position="1"/>
        <end position="138"/>
    </location>
</feature>
<accession>A0A3D8V7Z9</accession>
<dbReference type="PROSITE" id="PS51186">
    <property type="entry name" value="GNAT"/>
    <property type="match status" value="1"/>
</dbReference>